<protein>
    <submittedName>
        <fullName evidence="1">Uncharacterized protein</fullName>
    </submittedName>
</protein>
<sequence>MKPFLCGSMPAMDHALALCGSIKFERKNTCSGVASWMDAVSVIMTSTQM</sequence>
<evidence type="ECO:0000313" key="2">
    <source>
        <dbReference type="Proteomes" id="UP000006468"/>
    </source>
</evidence>
<gene>
    <name evidence="1" type="ORF">GXY_11184</name>
</gene>
<dbReference type="HOGENOM" id="CLU_3136802_0_0_5"/>
<dbReference type="Proteomes" id="UP000006468">
    <property type="component" value="Chromosome"/>
</dbReference>
<name>D5QGG5_NOVHA</name>
<evidence type="ECO:0000313" key="1">
    <source>
        <dbReference type="EMBL" id="EFG83821.1"/>
    </source>
</evidence>
<accession>D5QGG5</accession>
<dbReference type="AlphaFoldDB" id="D5QGG5"/>
<comment type="caution">
    <text evidence="1">The sequence shown here is derived from an EMBL/GenBank/DDBJ whole genome shotgun (WGS) entry which is preliminary data.</text>
</comment>
<proteinExistence type="predicted"/>
<reference evidence="1 2" key="1">
    <citation type="journal article" date="2010" name="J. Bacteriol.">
        <title>Genome sequence of a cellulose-producing bacterium, Gluconacetobacter hansenii ATCC 23769.</title>
        <authorList>
            <person name="Iyer P.R."/>
            <person name="Geib S.M."/>
            <person name="Catchmark J."/>
            <person name="Kao T.H."/>
            <person name="Tien M."/>
        </authorList>
    </citation>
    <scope>NUCLEOTIDE SEQUENCE [LARGE SCALE GENOMIC DNA]</scope>
    <source>
        <strain evidence="1 2">ATCC 23769</strain>
    </source>
</reference>
<dbReference type="EMBL" id="ADTV01000042">
    <property type="protein sequence ID" value="EFG83821.1"/>
    <property type="molecule type" value="Genomic_DNA"/>
</dbReference>
<organism evidence="1 2">
    <name type="scientific">Novacetimonas hansenii ATCC 23769</name>
    <dbReference type="NCBI Taxonomy" id="714995"/>
    <lineage>
        <taxon>Bacteria</taxon>
        <taxon>Pseudomonadati</taxon>
        <taxon>Pseudomonadota</taxon>
        <taxon>Alphaproteobacteria</taxon>
        <taxon>Acetobacterales</taxon>
        <taxon>Acetobacteraceae</taxon>
        <taxon>Novacetimonas</taxon>
    </lineage>
</organism>